<feature type="domain" description="Oligogalacturonate lyase" evidence="1">
    <location>
        <begin position="1"/>
        <end position="384"/>
    </location>
</feature>
<reference evidence="2 3" key="1">
    <citation type="submission" date="2024-01" db="EMBL/GenBank/DDBJ databases">
        <title>Uliginosibacterium soil sp. nov.</title>
        <authorList>
            <person name="Lv Y."/>
        </authorList>
    </citation>
    <scope>NUCLEOTIDE SEQUENCE [LARGE SCALE GENOMIC DNA]</scope>
    <source>
        <strain evidence="2 3">H3</strain>
    </source>
</reference>
<protein>
    <submittedName>
        <fullName evidence="2">Oligogalacturonate lyase family protein</fullName>
    </submittedName>
</protein>
<accession>A0ABU6K7C3</accession>
<dbReference type="RefSeq" id="WP_327600569.1">
    <property type="nucleotide sequence ID" value="NZ_JAYXHS010000003.1"/>
</dbReference>
<keyword evidence="2" id="KW-0456">Lyase</keyword>
<keyword evidence="3" id="KW-1185">Reference proteome</keyword>
<proteinExistence type="predicted"/>
<dbReference type="Pfam" id="PF14583">
    <property type="entry name" value="Pectate_lyase22"/>
    <property type="match status" value="1"/>
</dbReference>
<comment type="caution">
    <text evidence="2">The sequence shown here is derived from an EMBL/GenBank/DDBJ whole genome shotgun (WGS) entry which is preliminary data.</text>
</comment>
<dbReference type="EMBL" id="JAYXHS010000003">
    <property type="protein sequence ID" value="MEC5387601.1"/>
    <property type="molecule type" value="Genomic_DNA"/>
</dbReference>
<dbReference type="PANTHER" id="PTHR36842">
    <property type="entry name" value="PROTEIN TOLB HOMOLOG"/>
    <property type="match status" value="1"/>
</dbReference>
<organism evidence="2 3">
    <name type="scientific">Uliginosibacterium silvisoli</name>
    <dbReference type="NCBI Taxonomy" id="3114758"/>
    <lineage>
        <taxon>Bacteria</taxon>
        <taxon>Pseudomonadati</taxon>
        <taxon>Pseudomonadota</taxon>
        <taxon>Betaproteobacteria</taxon>
        <taxon>Rhodocyclales</taxon>
        <taxon>Zoogloeaceae</taxon>
        <taxon>Uliginosibacterium</taxon>
    </lineage>
</organism>
<dbReference type="InterPro" id="IPR027946">
    <property type="entry name" value="Ogl_dom"/>
</dbReference>
<dbReference type="PANTHER" id="PTHR36842:SF1">
    <property type="entry name" value="PROTEIN TOLB"/>
    <property type="match status" value="1"/>
</dbReference>
<dbReference type="InterPro" id="IPR015943">
    <property type="entry name" value="WD40/YVTN_repeat-like_dom_sf"/>
</dbReference>
<name>A0ABU6K7C3_9RHOO</name>
<sequence>MAKGTTRQLNFHDFSDPTTGMRVTRLTPPEIISHRNYFYQKCFFNDGSQLMFGSEFDSTMNHWLVDLGTGLARQLTEGSGCNTHGAFLSPDDKHLYYVRNSDQLRRVDLQTLDEEVVYGVPELWKGAGTWVPNTACTKFAAMEIWEADRVTDSTGWERFTKQFYKTPRSRLISIDGTTGKAKTILEQRMYMGHPMYRPFHDETMGFCHEGPHDLVDARMWLIDENGEHLRKVKTHAPGESCMHEFWVPDGSRMIYVSYVKGEQNRFVWAADPVTLKNEMLMPMPPCSHIMSNYDGTLLVGDGAGQLEDVSDQEGHAFEPDPYLHVFDLKRRTTQRICAHNSSWREYKGSHQTSHPHPSFTPDDKRVLFTSDFEGMPAVYLADIPAF</sequence>
<dbReference type="Gene3D" id="2.130.10.10">
    <property type="entry name" value="YVTN repeat-like/Quinoprotein amine dehydrogenase"/>
    <property type="match status" value="1"/>
</dbReference>
<gene>
    <name evidence="2" type="ORF">VVD49_17850</name>
</gene>
<evidence type="ECO:0000313" key="2">
    <source>
        <dbReference type="EMBL" id="MEC5387601.1"/>
    </source>
</evidence>
<dbReference type="GO" id="GO:0016829">
    <property type="term" value="F:lyase activity"/>
    <property type="evidence" value="ECO:0007669"/>
    <property type="project" value="UniProtKB-KW"/>
</dbReference>
<dbReference type="SUPFAM" id="SSF82171">
    <property type="entry name" value="DPP6 N-terminal domain-like"/>
    <property type="match status" value="1"/>
</dbReference>
<evidence type="ECO:0000259" key="1">
    <source>
        <dbReference type="Pfam" id="PF14583"/>
    </source>
</evidence>
<evidence type="ECO:0000313" key="3">
    <source>
        <dbReference type="Proteomes" id="UP001331561"/>
    </source>
</evidence>
<dbReference type="Proteomes" id="UP001331561">
    <property type="component" value="Unassembled WGS sequence"/>
</dbReference>